<comment type="cofactor">
    <cofactor evidence="1">
        <name>FMN</name>
        <dbReference type="ChEBI" id="CHEBI:58210"/>
    </cofactor>
</comment>
<dbReference type="CDD" id="cd02930">
    <property type="entry name" value="DCR_FMN"/>
    <property type="match status" value="1"/>
</dbReference>
<comment type="similarity">
    <text evidence="3">In the N-terminal section; belongs to the NADH:flavin oxidoreductase/NADH oxidase family.</text>
</comment>
<organism evidence="12 13">
    <name type="scientific">Massilia terrae</name>
    <dbReference type="NCBI Taxonomy" id="1811224"/>
    <lineage>
        <taxon>Bacteria</taxon>
        <taxon>Pseudomonadati</taxon>
        <taxon>Pseudomonadota</taxon>
        <taxon>Betaproteobacteria</taxon>
        <taxon>Burkholderiales</taxon>
        <taxon>Oxalobacteraceae</taxon>
        <taxon>Telluria group</taxon>
        <taxon>Massilia</taxon>
    </lineage>
</organism>
<dbReference type="SUPFAM" id="SSF51971">
    <property type="entry name" value="Nucleotide-binding domain"/>
    <property type="match status" value="1"/>
</dbReference>
<evidence type="ECO:0000259" key="10">
    <source>
        <dbReference type="Pfam" id="PF00724"/>
    </source>
</evidence>
<dbReference type="InterPro" id="IPR036188">
    <property type="entry name" value="FAD/NAD-bd_sf"/>
</dbReference>
<evidence type="ECO:0000256" key="3">
    <source>
        <dbReference type="ARBA" id="ARBA00011048"/>
    </source>
</evidence>
<dbReference type="RefSeq" id="WP_258814285.1">
    <property type="nucleotide sequence ID" value="NZ_JANUGU010000013.1"/>
</dbReference>
<evidence type="ECO:0000313" key="12">
    <source>
        <dbReference type="EMBL" id="MCS0661087.1"/>
    </source>
</evidence>
<keyword evidence="6" id="KW-0479">Metal-binding</keyword>
<dbReference type="SUPFAM" id="SSF51395">
    <property type="entry name" value="FMN-linked oxidoreductases"/>
    <property type="match status" value="1"/>
</dbReference>
<evidence type="ECO:0000256" key="6">
    <source>
        <dbReference type="ARBA" id="ARBA00022723"/>
    </source>
</evidence>
<dbReference type="InterPro" id="IPR023753">
    <property type="entry name" value="FAD/NAD-binding_dom"/>
</dbReference>
<evidence type="ECO:0000313" key="13">
    <source>
        <dbReference type="Proteomes" id="UP001204621"/>
    </source>
</evidence>
<keyword evidence="8" id="KW-0408">Iron</keyword>
<evidence type="ECO:0000259" key="11">
    <source>
        <dbReference type="Pfam" id="PF07992"/>
    </source>
</evidence>
<accession>A0ABT2D4D1</accession>
<evidence type="ECO:0000256" key="5">
    <source>
        <dbReference type="ARBA" id="ARBA00022643"/>
    </source>
</evidence>
<dbReference type="Proteomes" id="UP001204621">
    <property type="component" value="Unassembled WGS sequence"/>
</dbReference>
<dbReference type="PANTHER" id="PTHR42917:SF2">
    <property type="entry name" value="2,4-DIENOYL-COA REDUCTASE [(2E)-ENOYL-COA-PRODUCING]"/>
    <property type="match status" value="1"/>
</dbReference>
<keyword evidence="13" id="KW-1185">Reference proteome</keyword>
<gene>
    <name evidence="12" type="ORF">NX778_23730</name>
</gene>
<dbReference type="Pfam" id="PF00724">
    <property type="entry name" value="Oxidored_FMN"/>
    <property type="match status" value="1"/>
</dbReference>
<feature type="domain" description="FAD/NAD(P)-binding" evidence="11">
    <location>
        <begin position="376"/>
        <end position="635"/>
    </location>
</feature>
<sequence>MAYPHLLAPLDLGFTTLRNRVVMGSMHTGLEDRFWHYGKLAAFYRERARGGVGLIVTGGISPNRQGWLLPFGGTMNFIGDVLNHRRLTRAVHAEGGKILMQILHAGRYGYQPFAVSASAIKSPISPFKPRELTESGVEKTIRAYARAARLARVAGYDGVEVMGSEGYLLNQFLCARTNKRTDRWGGSIENRMRLAVEVVRRIRAVAGTDFIIMYRLSVLDLVEGGNSWDEIVAVARALQDAGATILNTGYGWHEARVPTIVTSVPRAAFASVAGRLRKEVSIPVVASNRINMPGVAEDIIARGDADMVSMARPFLADPEFVAKAASGRTDEINTCIACNQACLDHTFANKRATCLVNPRACHETELIYTKAAAPKRIAVVGAGPAGLSAATVAAERGHAVTLFDADARIGGQFNIAMRIPGKEEFAETIRYFRRRLEQTGVDLRLGHRVTRDELLAGGFDEVIVATGVKVRKPAIEGIGHPKVLSYLDVLRELRPVGRRVAIIGAGGIGFDVGEYLVHDEAHPLPVPVEEWAAEWGVDLAVRGPGGLAKAAEPAPARQLWLLQRKASKPGAGLGKTSGWVHRTTLARNGVTMMAGVQYERIDDAGLHIVVGGERRVLDVDNVVICAGQESLVELMPEEGAPKGGPRFHKIGGAALAAELDAKRAIREGAELAARL</sequence>
<proteinExistence type="inferred from homology"/>
<dbReference type="SUPFAM" id="SSF51905">
    <property type="entry name" value="FAD/NAD(P)-binding domain"/>
    <property type="match status" value="1"/>
</dbReference>
<evidence type="ECO:0000256" key="8">
    <source>
        <dbReference type="ARBA" id="ARBA00023004"/>
    </source>
</evidence>
<dbReference type="PRINTS" id="PR00368">
    <property type="entry name" value="FADPNR"/>
</dbReference>
<evidence type="ECO:0000256" key="2">
    <source>
        <dbReference type="ARBA" id="ARBA00001966"/>
    </source>
</evidence>
<keyword evidence="4" id="KW-0285">Flavoprotein</keyword>
<dbReference type="Gene3D" id="3.40.50.720">
    <property type="entry name" value="NAD(P)-binding Rossmann-like Domain"/>
    <property type="match status" value="1"/>
</dbReference>
<dbReference type="InterPro" id="IPR013785">
    <property type="entry name" value="Aldolase_TIM"/>
</dbReference>
<comment type="cofactor">
    <cofactor evidence="2">
        <name>[4Fe-4S] cluster</name>
        <dbReference type="ChEBI" id="CHEBI:49883"/>
    </cofactor>
</comment>
<feature type="domain" description="NADH:flavin oxidoreductase/NADH oxidase N-terminal" evidence="10">
    <location>
        <begin position="6"/>
        <end position="331"/>
    </location>
</feature>
<comment type="caution">
    <text evidence="12">The sequence shown here is derived from an EMBL/GenBank/DDBJ whole genome shotgun (WGS) entry which is preliminary data.</text>
</comment>
<evidence type="ECO:0000256" key="1">
    <source>
        <dbReference type="ARBA" id="ARBA00001917"/>
    </source>
</evidence>
<dbReference type="EMBL" id="JANUGU010000013">
    <property type="protein sequence ID" value="MCS0661087.1"/>
    <property type="molecule type" value="Genomic_DNA"/>
</dbReference>
<dbReference type="Gene3D" id="3.20.20.70">
    <property type="entry name" value="Aldolase class I"/>
    <property type="match status" value="1"/>
</dbReference>
<evidence type="ECO:0000256" key="7">
    <source>
        <dbReference type="ARBA" id="ARBA00023002"/>
    </source>
</evidence>
<dbReference type="PANTHER" id="PTHR42917">
    <property type="entry name" value="2,4-DIENOYL-COA REDUCTASE"/>
    <property type="match status" value="1"/>
</dbReference>
<reference evidence="12 13" key="1">
    <citation type="submission" date="2022-08" db="EMBL/GenBank/DDBJ databases">
        <title>Reclassification of Massilia species as members of the genera Telluria, Duganella, Pseudoduganella, Mokoshia gen. nov. and Zemynaea gen. nov. using orthogonal and non-orthogonal genome-based approaches.</title>
        <authorList>
            <person name="Bowman J.P."/>
        </authorList>
    </citation>
    <scope>NUCLEOTIDE SEQUENCE [LARGE SCALE GENOMIC DNA]</scope>
    <source>
        <strain evidence="12 13">JCM 31606</strain>
    </source>
</reference>
<name>A0ABT2D4D1_9BURK</name>
<keyword evidence="7" id="KW-0560">Oxidoreductase</keyword>
<protein>
    <submittedName>
        <fullName evidence="12">NADPH-dependent 2,4-dienoyl-CoA reductase</fullName>
    </submittedName>
</protein>
<evidence type="ECO:0000256" key="9">
    <source>
        <dbReference type="ARBA" id="ARBA00023014"/>
    </source>
</evidence>
<dbReference type="InterPro" id="IPR051793">
    <property type="entry name" value="NADH:flavin_oxidoreductase"/>
</dbReference>
<keyword evidence="5" id="KW-0288">FMN</keyword>
<keyword evidence="9" id="KW-0411">Iron-sulfur</keyword>
<dbReference type="Pfam" id="PF07992">
    <property type="entry name" value="Pyr_redox_2"/>
    <property type="match status" value="1"/>
</dbReference>
<evidence type="ECO:0000256" key="4">
    <source>
        <dbReference type="ARBA" id="ARBA00022630"/>
    </source>
</evidence>
<dbReference type="InterPro" id="IPR001155">
    <property type="entry name" value="OxRdtase_FMN_N"/>
</dbReference>
<dbReference type="Gene3D" id="3.50.50.60">
    <property type="entry name" value="FAD/NAD(P)-binding domain"/>
    <property type="match status" value="1"/>
</dbReference>